<protein>
    <submittedName>
        <fullName evidence="10">ABC transporter ATP-binding protein</fullName>
    </submittedName>
</protein>
<comment type="subcellular location">
    <subcellularLocation>
        <location evidence="1">Cell membrane</location>
        <topology evidence="1">Multi-pass membrane protein</topology>
    </subcellularLocation>
</comment>
<feature type="transmembrane region" description="Helical" evidence="7">
    <location>
        <begin position="53"/>
        <end position="77"/>
    </location>
</feature>
<feature type="domain" description="ABC transmembrane type-1" evidence="9">
    <location>
        <begin position="16"/>
        <end position="294"/>
    </location>
</feature>
<dbReference type="Pfam" id="PF00664">
    <property type="entry name" value="ABC_membrane"/>
    <property type="match status" value="1"/>
</dbReference>
<dbReference type="Proteomes" id="UP001600943">
    <property type="component" value="Unassembled WGS sequence"/>
</dbReference>
<organism evidence="10 11">
    <name type="scientific">Blautia hominis</name>
    <dbReference type="NCBI Taxonomy" id="2025493"/>
    <lineage>
        <taxon>Bacteria</taxon>
        <taxon>Bacillati</taxon>
        <taxon>Bacillota</taxon>
        <taxon>Clostridia</taxon>
        <taxon>Lachnospirales</taxon>
        <taxon>Lachnospiraceae</taxon>
        <taxon>Blautia</taxon>
    </lineage>
</organism>
<keyword evidence="11" id="KW-1185">Reference proteome</keyword>
<dbReference type="SMART" id="SM00382">
    <property type="entry name" value="AAA"/>
    <property type="match status" value="1"/>
</dbReference>
<name>A0ABQ0BDW9_9FIRM</name>
<keyword evidence="5 7" id="KW-1133">Transmembrane helix</keyword>
<feature type="transmembrane region" description="Helical" evidence="7">
    <location>
        <begin position="241"/>
        <end position="259"/>
    </location>
</feature>
<dbReference type="GO" id="GO:0005524">
    <property type="term" value="F:ATP binding"/>
    <property type="evidence" value="ECO:0007669"/>
    <property type="project" value="UniProtKB-KW"/>
</dbReference>
<feature type="transmembrane region" description="Helical" evidence="7">
    <location>
        <begin position="12"/>
        <end position="33"/>
    </location>
</feature>
<evidence type="ECO:0000313" key="10">
    <source>
        <dbReference type="EMBL" id="GAA6409661.1"/>
    </source>
</evidence>
<dbReference type="InterPro" id="IPR036640">
    <property type="entry name" value="ABC1_TM_sf"/>
</dbReference>
<evidence type="ECO:0000259" key="9">
    <source>
        <dbReference type="PROSITE" id="PS50929"/>
    </source>
</evidence>
<dbReference type="PANTHER" id="PTHR43394:SF1">
    <property type="entry name" value="ATP-BINDING CASSETTE SUB-FAMILY B MEMBER 10, MITOCHONDRIAL"/>
    <property type="match status" value="1"/>
</dbReference>
<gene>
    <name evidence="10" type="ORF">K040078D81_37780</name>
</gene>
<accession>A0ABQ0BDW9</accession>
<evidence type="ECO:0000256" key="6">
    <source>
        <dbReference type="ARBA" id="ARBA00023136"/>
    </source>
</evidence>
<dbReference type="PROSITE" id="PS50929">
    <property type="entry name" value="ABC_TM1F"/>
    <property type="match status" value="1"/>
</dbReference>
<keyword evidence="6 7" id="KW-0472">Membrane</keyword>
<keyword evidence="3" id="KW-0547">Nucleotide-binding</keyword>
<dbReference type="CDD" id="cd03228">
    <property type="entry name" value="ABCC_MRP_Like"/>
    <property type="match status" value="1"/>
</dbReference>
<evidence type="ECO:0000313" key="11">
    <source>
        <dbReference type="Proteomes" id="UP001600943"/>
    </source>
</evidence>
<dbReference type="PROSITE" id="PS00211">
    <property type="entry name" value="ABC_TRANSPORTER_1"/>
    <property type="match status" value="1"/>
</dbReference>
<evidence type="ECO:0000256" key="5">
    <source>
        <dbReference type="ARBA" id="ARBA00022989"/>
    </source>
</evidence>
<evidence type="ECO:0000256" key="3">
    <source>
        <dbReference type="ARBA" id="ARBA00022741"/>
    </source>
</evidence>
<dbReference type="RefSeq" id="WP_390407551.1">
    <property type="nucleotide sequence ID" value="NZ_BAABYW010000001.1"/>
</dbReference>
<dbReference type="InterPro" id="IPR003439">
    <property type="entry name" value="ABC_transporter-like_ATP-bd"/>
</dbReference>
<dbReference type="SUPFAM" id="SSF90123">
    <property type="entry name" value="ABC transporter transmembrane region"/>
    <property type="match status" value="1"/>
</dbReference>
<dbReference type="Pfam" id="PF00005">
    <property type="entry name" value="ABC_tran"/>
    <property type="match status" value="1"/>
</dbReference>
<dbReference type="InterPro" id="IPR003593">
    <property type="entry name" value="AAA+_ATPase"/>
</dbReference>
<dbReference type="InterPro" id="IPR039421">
    <property type="entry name" value="Type_1_exporter"/>
</dbReference>
<dbReference type="InterPro" id="IPR017871">
    <property type="entry name" value="ABC_transporter-like_CS"/>
</dbReference>
<evidence type="ECO:0000256" key="7">
    <source>
        <dbReference type="SAM" id="Phobius"/>
    </source>
</evidence>
<feature type="transmembrane region" description="Helical" evidence="7">
    <location>
        <begin position="123"/>
        <end position="144"/>
    </location>
</feature>
<feature type="domain" description="ABC transporter" evidence="8">
    <location>
        <begin position="330"/>
        <end position="539"/>
    </location>
</feature>
<dbReference type="InterPro" id="IPR011527">
    <property type="entry name" value="ABC1_TM_dom"/>
</dbReference>
<dbReference type="SUPFAM" id="SSF52540">
    <property type="entry name" value="P-loop containing nucleoside triphosphate hydrolases"/>
    <property type="match status" value="1"/>
</dbReference>
<keyword evidence="4 10" id="KW-0067">ATP-binding</keyword>
<feature type="transmembrane region" description="Helical" evidence="7">
    <location>
        <begin position="150"/>
        <end position="169"/>
    </location>
</feature>
<evidence type="ECO:0000259" key="8">
    <source>
        <dbReference type="PROSITE" id="PS50893"/>
    </source>
</evidence>
<dbReference type="Gene3D" id="1.20.1560.10">
    <property type="entry name" value="ABC transporter type 1, transmembrane domain"/>
    <property type="match status" value="1"/>
</dbReference>
<comment type="caution">
    <text evidence="10">The sequence shown here is derived from an EMBL/GenBank/DDBJ whole genome shotgun (WGS) entry which is preliminary data.</text>
</comment>
<dbReference type="Gene3D" id="3.40.50.300">
    <property type="entry name" value="P-loop containing nucleotide triphosphate hydrolases"/>
    <property type="match status" value="1"/>
</dbReference>
<proteinExistence type="predicted"/>
<dbReference type="EMBL" id="BAABYW010000001">
    <property type="protein sequence ID" value="GAA6409661.1"/>
    <property type="molecule type" value="Genomic_DNA"/>
</dbReference>
<evidence type="ECO:0000256" key="2">
    <source>
        <dbReference type="ARBA" id="ARBA00022692"/>
    </source>
</evidence>
<reference evidence="10 11" key="1">
    <citation type="submission" date="2024-04" db="EMBL/GenBank/DDBJ databases">
        <title>Defined microbial consortia suppress multidrug-resistant proinflammatory Enterobacteriaceae via ecological control.</title>
        <authorList>
            <person name="Furuichi M."/>
            <person name="Kawaguchi T."/>
            <person name="Pust M."/>
            <person name="Yasuma K."/>
            <person name="Plichta D."/>
            <person name="Hasegawa N."/>
            <person name="Ohya T."/>
            <person name="Bhattarai S."/>
            <person name="Sasajima S."/>
            <person name="Aoto Y."/>
            <person name="Tuganbaev T."/>
            <person name="Yaginuma M."/>
            <person name="Ueda M."/>
            <person name="Okahashi N."/>
            <person name="Amafuji K."/>
            <person name="Kiridooshi Y."/>
            <person name="Sugita K."/>
            <person name="Strazar M."/>
            <person name="Skelly A."/>
            <person name="Suda W."/>
            <person name="Hattori M."/>
            <person name="Nakamoto N."/>
            <person name="Caballero S."/>
            <person name="Norman J."/>
            <person name="Olle B."/>
            <person name="Tanoue T."/>
            <person name="Arita M."/>
            <person name="Bucci V."/>
            <person name="Atarashi K."/>
            <person name="Xavier R."/>
            <person name="Honda K."/>
        </authorList>
    </citation>
    <scope>NUCLEOTIDE SEQUENCE [LARGE SCALE GENOMIC DNA]</scope>
    <source>
        <strain evidence="11">k04-0078-D8-1</strain>
    </source>
</reference>
<feature type="transmembrane region" description="Helical" evidence="7">
    <location>
        <begin position="265"/>
        <end position="286"/>
    </location>
</feature>
<keyword evidence="2 7" id="KW-0812">Transmembrane</keyword>
<dbReference type="InterPro" id="IPR027417">
    <property type="entry name" value="P-loop_NTPase"/>
</dbReference>
<dbReference type="PANTHER" id="PTHR43394">
    <property type="entry name" value="ATP-DEPENDENT PERMEASE MDL1, MITOCHONDRIAL"/>
    <property type="match status" value="1"/>
</dbReference>
<sequence>MTLYKPKDRLLLGGTILLGGLSSLLAAFVSIFLQRVIDVAVAGEIREFYRVLGGMAAFLLAFGVISFSEALLGKILLRNVTRYLRDRVFKGVMKQDPKEYTAQNTADYLSALVNDVKLVEDNYLVPLLLCFQMAVLFLATLGILLYLSPLVTFILLLFLVLLFAVPALMGKKLQERQDAYSAQLSSFTAAAKDFLNGYEVIRGYSALHCILGRFHKVNKDTADKKFAADRLMAVNESFSDIFSSLTVIVIVFVAAWQMMQGKVSMGTLLALIQLSGTFVTPVVILMQNIPKIQGIKPVMEHLAELMDISRNEGEDSSRQEYEMQGLQEAIRCTDLTFSYADDQKVLENEDFLFEAGKKYAVVGQSGCGKSTLIKLLTGYFRDFQGQIEIDGHSLKEMPQEEINRRIAVIHQNVFLFDTDIRDNICLGRQYSDEEIHKALMESGMEDFLAGMEGGIDSKVGENGQLLSGGQRQRIAVARALIRRTPVLILDEGTSAIDRETAFEIEKRLLERRELTVITITHHMDERLEGEYDGILRLGV</sequence>
<dbReference type="PROSITE" id="PS50893">
    <property type="entry name" value="ABC_TRANSPORTER_2"/>
    <property type="match status" value="1"/>
</dbReference>
<evidence type="ECO:0000256" key="4">
    <source>
        <dbReference type="ARBA" id="ARBA00022840"/>
    </source>
</evidence>
<evidence type="ECO:0000256" key="1">
    <source>
        <dbReference type="ARBA" id="ARBA00004651"/>
    </source>
</evidence>
<dbReference type="CDD" id="cd07346">
    <property type="entry name" value="ABC_6TM_exporters"/>
    <property type="match status" value="1"/>
</dbReference>